<dbReference type="AlphaFoldDB" id="A0A5J4V9Y6"/>
<feature type="compositionally biased region" description="Polar residues" evidence="2">
    <location>
        <begin position="64"/>
        <end position="80"/>
    </location>
</feature>
<proteinExistence type="predicted"/>
<dbReference type="PROSITE" id="PS50102">
    <property type="entry name" value="RRM"/>
    <property type="match status" value="1"/>
</dbReference>
<dbReference type="Gene3D" id="3.30.70.330">
    <property type="match status" value="1"/>
</dbReference>
<dbReference type="GO" id="GO:0003723">
    <property type="term" value="F:RNA binding"/>
    <property type="evidence" value="ECO:0007669"/>
    <property type="project" value="UniProtKB-UniRule"/>
</dbReference>
<evidence type="ECO:0000313" key="4">
    <source>
        <dbReference type="EMBL" id="KAA6379230.1"/>
    </source>
</evidence>
<gene>
    <name evidence="4" type="ORF">EZS28_025241</name>
</gene>
<comment type="caution">
    <text evidence="4">The sequence shown here is derived from an EMBL/GenBank/DDBJ whole genome shotgun (WGS) entry which is preliminary data.</text>
</comment>
<sequence>MFGQKGKPKVHQSIKGVFGDDDDDDEPQQNIQQKSVKNSGVNIVPAVTHGIQRTQESMIKTLNQLQGIDNDSKRPNTSKSSMDKINDANIDTTTNIFIQSLSPQCTEDILTSVFENALQISKRTKKSQEIRNPSIQYKSPLMSVKIMWPRVEDDEVRRRSNPGFVSFADRESADNVRDRLEGSMFMNFGIVMSQTKPLEQSKMRSPRMILDQNVQQAHLQKQFDEKEMIIYQKILDLKKETLYSLEMPQIILIKEPLGIEDIMKEYISIIT</sequence>
<feature type="domain" description="RRM" evidence="3">
    <location>
        <begin position="94"/>
        <end position="197"/>
    </location>
</feature>
<evidence type="ECO:0000313" key="5">
    <source>
        <dbReference type="Proteomes" id="UP000324800"/>
    </source>
</evidence>
<dbReference type="InterPro" id="IPR000504">
    <property type="entry name" value="RRM_dom"/>
</dbReference>
<dbReference type="Proteomes" id="UP000324800">
    <property type="component" value="Unassembled WGS sequence"/>
</dbReference>
<feature type="region of interest" description="Disordered" evidence="2">
    <location>
        <begin position="64"/>
        <end position="85"/>
    </location>
</feature>
<dbReference type="OrthoDB" id="8939922at2759"/>
<dbReference type="InterPro" id="IPR012677">
    <property type="entry name" value="Nucleotide-bd_a/b_plait_sf"/>
</dbReference>
<name>A0A5J4V9Y6_9EUKA</name>
<feature type="compositionally biased region" description="Basic residues" evidence="2">
    <location>
        <begin position="1"/>
        <end position="12"/>
    </location>
</feature>
<accession>A0A5J4V9Y6</accession>
<feature type="region of interest" description="Disordered" evidence="2">
    <location>
        <begin position="1"/>
        <end position="38"/>
    </location>
</feature>
<protein>
    <recommendedName>
        <fullName evidence="3">RRM domain-containing protein</fullName>
    </recommendedName>
</protein>
<evidence type="ECO:0000256" key="1">
    <source>
        <dbReference type="PROSITE-ProRule" id="PRU00176"/>
    </source>
</evidence>
<evidence type="ECO:0000256" key="2">
    <source>
        <dbReference type="SAM" id="MobiDB-lite"/>
    </source>
</evidence>
<dbReference type="SUPFAM" id="SSF54928">
    <property type="entry name" value="RNA-binding domain, RBD"/>
    <property type="match status" value="1"/>
</dbReference>
<keyword evidence="1" id="KW-0694">RNA-binding</keyword>
<reference evidence="4 5" key="1">
    <citation type="submission" date="2019-03" db="EMBL/GenBank/DDBJ databases">
        <title>Single cell metagenomics reveals metabolic interactions within the superorganism composed of flagellate Streblomastix strix and complex community of Bacteroidetes bacteria on its surface.</title>
        <authorList>
            <person name="Treitli S.C."/>
            <person name="Kolisko M."/>
            <person name="Husnik F."/>
            <person name="Keeling P."/>
            <person name="Hampl V."/>
        </authorList>
    </citation>
    <scope>NUCLEOTIDE SEQUENCE [LARGE SCALE GENOMIC DNA]</scope>
    <source>
        <strain evidence="4">ST1C</strain>
    </source>
</reference>
<feature type="compositionally biased region" description="Polar residues" evidence="2">
    <location>
        <begin position="28"/>
        <end position="38"/>
    </location>
</feature>
<dbReference type="EMBL" id="SNRW01008619">
    <property type="protein sequence ID" value="KAA6379230.1"/>
    <property type="molecule type" value="Genomic_DNA"/>
</dbReference>
<evidence type="ECO:0000259" key="3">
    <source>
        <dbReference type="PROSITE" id="PS50102"/>
    </source>
</evidence>
<organism evidence="4 5">
    <name type="scientific">Streblomastix strix</name>
    <dbReference type="NCBI Taxonomy" id="222440"/>
    <lineage>
        <taxon>Eukaryota</taxon>
        <taxon>Metamonada</taxon>
        <taxon>Preaxostyla</taxon>
        <taxon>Oxymonadida</taxon>
        <taxon>Streblomastigidae</taxon>
        <taxon>Streblomastix</taxon>
    </lineage>
</organism>
<dbReference type="InterPro" id="IPR035979">
    <property type="entry name" value="RBD_domain_sf"/>
</dbReference>